<dbReference type="Proteomes" id="UP001295794">
    <property type="component" value="Unassembled WGS sequence"/>
</dbReference>
<evidence type="ECO:0000256" key="2">
    <source>
        <dbReference type="ARBA" id="ARBA00007441"/>
    </source>
</evidence>
<comment type="cofactor">
    <cofactor evidence="1">
        <name>pyridoxal 5'-phosphate</name>
        <dbReference type="ChEBI" id="CHEBI:597326"/>
    </cofactor>
</comment>
<evidence type="ECO:0000256" key="4">
    <source>
        <dbReference type="ARBA" id="ARBA00022679"/>
    </source>
</evidence>
<protein>
    <recommendedName>
        <fullName evidence="6">Aminotransferase class I/classII large domain-containing protein</fullName>
    </recommendedName>
</protein>
<keyword evidence="8" id="KW-1185">Reference proteome</keyword>
<comment type="similarity">
    <text evidence="2">Belongs to the class-I pyridoxal-phosphate-dependent aminotransferase family.</text>
</comment>
<evidence type="ECO:0000313" key="8">
    <source>
        <dbReference type="Proteomes" id="UP001295794"/>
    </source>
</evidence>
<organism evidence="7 8">
    <name type="scientific">Mycena citricolor</name>
    <dbReference type="NCBI Taxonomy" id="2018698"/>
    <lineage>
        <taxon>Eukaryota</taxon>
        <taxon>Fungi</taxon>
        <taxon>Dikarya</taxon>
        <taxon>Basidiomycota</taxon>
        <taxon>Agaricomycotina</taxon>
        <taxon>Agaricomycetes</taxon>
        <taxon>Agaricomycetidae</taxon>
        <taxon>Agaricales</taxon>
        <taxon>Marasmiineae</taxon>
        <taxon>Mycenaceae</taxon>
        <taxon>Mycena</taxon>
    </lineage>
</organism>
<dbReference type="PANTHER" id="PTHR42790">
    <property type="entry name" value="AMINOTRANSFERASE"/>
    <property type="match status" value="1"/>
</dbReference>
<dbReference type="InterPro" id="IPR050859">
    <property type="entry name" value="Class-I_PLP-dep_aminotransf"/>
</dbReference>
<feature type="domain" description="Aminotransferase class I/classII large" evidence="6">
    <location>
        <begin position="90"/>
        <end position="400"/>
    </location>
</feature>
<evidence type="ECO:0000256" key="1">
    <source>
        <dbReference type="ARBA" id="ARBA00001933"/>
    </source>
</evidence>
<gene>
    <name evidence="7" type="ORF">MYCIT1_LOCUS13466</name>
</gene>
<dbReference type="GO" id="GO:0008483">
    <property type="term" value="F:transaminase activity"/>
    <property type="evidence" value="ECO:0007669"/>
    <property type="project" value="UniProtKB-KW"/>
</dbReference>
<reference evidence="7" key="1">
    <citation type="submission" date="2023-11" db="EMBL/GenBank/DDBJ databases">
        <authorList>
            <person name="De Vega J J."/>
            <person name="De Vega J J."/>
        </authorList>
    </citation>
    <scope>NUCLEOTIDE SEQUENCE</scope>
</reference>
<dbReference type="PANTHER" id="PTHR42790:SF19">
    <property type="entry name" value="KYNURENINE_ALPHA-AMINOADIPATE AMINOTRANSFERASE, MITOCHONDRIAL"/>
    <property type="match status" value="1"/>
</dbReference>
<comment type="caution">
    <text evidence="7">The sequence shown here is derived from an EMBL/GenBank/DDBJ whole genome shotgun (WGS) entry which is preliminary data.</text>
</comment>
<evidence type="ECO:0000256" key="5">
    <source>
        <dbReference type="ARBA" id="ARBA00022898"/>
    </source>
</evidence>
<accession>A0AAD2H8X6</accession>
<dbReference type="AlphaFoldDB" id="A0AAD2H8X6"/>
<dbReference type="GO" id="GO:0030170">
    <property type="term" value="F:pyridoxal phosphate binding"/>
    <property type="evidence" value="ECO:0007669"/>
    <property type="project" value="InterPro"/>
</dbReference>
<sequence>MAGKITTNSLPESFYTPFLSDVAKSRPPSTILSLFPLENRPGLISLLAGRPNPYSFPFTALNFSASAPGGDSEAPLQLSLVGDELAGALQYGPPIGMPALMAWFAELQEQVHGRTFGTEGWEMHVGTGSQDLLTKAITALVNPGDSVLVQSPIYPGVIPLFYGLHCEQVEVDGDADGISSDSLRSILESWPPEKPKPRVLYTIPYGGNPDGSTATLERRREVLKLAEEHNFLIMEDDPYYFLFYGKDRTPSYFALEKTELKSVGRVLRFDSLSKILSAGMRLGFVCAPAPILRAIEGNTSASNLQTASLTQVIAAKLLRAWGIDGFMTHTVRISDFYREKRDIFQAAMVKHLGGLAEWTAPEAGLFFWFKLNFNEDSAELIRTKAVEQGVLALPGTAFHPNGRKSASLALCNMSSPSGMLFFAMEADPEVTEERLNDWYDNEHIPLRLKVSGLNTVTRYKATDGQVPTWLAMYNCDAPAVVQSEGYTSLAALGSENEKDILSKFTGVSRRIYEHVSTTTAPGVSDEELPAKFIYVAGLEVPGGAEDDLNRWYDEEHIDMFSKIPGWKQTRRYQIIEHKQFGVAVEGRPVCKFLAVHEFDNGEFVQTPEMRDAVSSEWAKRVLSIVVQKELRVFGLHKGFRA</sequence>
<dbReference type="EMBL" id="CAVNYO010000149">
    <property type="protein sequence ID" value="CAK5269612.1"/>
    <property type="molecule type" value="Genomic_DNA"/>
</dbReference>
<keyword evidence="5" id="KW-0663">Pyridoxal phosphate</keyword>
<proteinExistence type="inferred from homology"/>
<evidence type="ECO:0000259" key="6">
    <source>
        <dbReference type="Pfam" id="PF00155"/>
    </source>
</evidence>
<evidence type="ECO:0000313" key="7">
    <source>
        <dbReference type="EMBL" id="CAK5269612.1"/>
    </source>
</evidence>
<name>A0AAD2H8X6_9AGAR</name>
<keyword evidence="3" id="KW-0032">Aminotransferase</keyword>
<dbReference type="CDD" id="cd00609">
    <property type="entry name" value="AAT_like"/>
    <property type="match status" value="1"/>
</dbReference>
<dbReference type="Pfam" id="PF00155">
    <property type="entry name" value="Aminotran_1_2"/>
    <property type="match status" value="1"/>
</dbReference>
<dbReference type="InterPro" id="IPR015424">
    <property type="entry name" value="PyrdxlP-dep_Trfase"/>
</dbReference>
<dbReference type="SUPFAM" id="SSF53383">
    <property type="entry name" value="PLP-dependent transferases"/>
    <property type="match status" value="1"/>
</dbReference>
<dbReference type="InterPro" id="IPR004839">
    <property type="entry name" value="Aminotransferase_I/II_large"/>
</dbReference>
<keyword evidence="4" id="KW-0808">Transferase</keyword>
<dbReference type="GO" id="GO:1901605">
    <property type="term" value="P:alpha-amino acid metabolic process"/>
    <property type="evidence" value="ECO:0007669"/>
    <property type="project" value="TreeGrafter"/>
</dbReference>
<evidence type="ECO:0000256" key="3">
    <source>
        <dbReference type="ARBA" id="ARBA00022576"/>
    </source>
</evidence>
<dbReference type="InterPro" id="IPR015421">
    <property type="entry name" value="PyrdxlP-dep_Trfase_major"/>
</dbReference>
<dbReference type="Gene3D" id="3.40.640.10">
    <property type="entry name" value="Type I PLP-dependent aspartate aminotransferase-like (Major domain)"/>
    <property type="match status" value="1"/>
</dbReference>